<evidence type="ECO:0000313" key="3">
    <source>
        <dbReference type="Proteomes" id="UP000244810"/>
    </source>
</evidence>
<reference evidence="2 3" key="1">
    <citation type="journal article" date="2011" name="Syst. Appl. Microbiol.">
        <title>Defluviimonas denitrificans gen. nov., sp. nov., and Pararhodobacter aggregans gen. nov., sp. nov., non-phototrophic Rhodobacteraceae from the biofilter of a marine aquaculture.</title>
        <authorList>
            <person name="Foesel B.U."/>
            <person name="Drake H.L."/>
            <person name="Schramm A."/>
        </authorList>
    </citation>
    <scope>NUCLEOTIDE SEQUENCE [LARGE SCALE GENOMIC DNA]</scope>
    <source>
        <strain evidence="2 3">D1-19</strain>
    </source>
</reference>
<dbReference type="AlphaFoldDB" id="A0A2T7UWE4"/>
<comment type="caution">
    <text evidence="2">The sequence shown here is derived from an EMBL/GenBank/DDBJ whole genome shotgun (WGS) entry which is preliminary data.</text>
</comment>
<keyword evidence="1" id="KW-0472">Membrane</keyword>
<keyword evidence="2" id="KW-0418">Kinase</keyword>
<dbReference type="RefSeq" id="WP_107754569.1">
    <property type="nucleotide sequence ID" value="NZ_QBKF01000014.1"/>
</dbReference>
<feature type="transmembrane region" description="Helical" evidence="1">
    <location>
        <begin position="6"/>
        <end position="24"/>
    </location>
</feature>
<name>A0A2T7UWE4_9RHOB</name>
<accession>A0A2T7UWE4</accession>
<evidence type="ECO:0000256" key="1">
    <source>
        <dbReference type="SAM" id="Phobius"/>
    </source>
</evidence>
<keyword evidence="3" id="KW-1185">Reference proteome</keyword>
<proteinExistence type="predicted"/>
<dbReference type="GO" id="GO:0016301">
    <property type="term" value="F:kinase activity"/>
    <property type="evidence" value="ECO:0007669"/>
    <property type="project" value="UniProtKB-KW"/>
</dbReference>
<gene>
    <name evidence="2" type="ORF">DDE23_00400</name>
</gene>
<protein>
    <submittedName>
        <fullName evidence="2">Histidine kinase</fullName>
    </submittedName>
</protein>
<dbReference type="Pfam" id="PF20044">
    <property type="entry name" value="DUF6446"/>
    <property type="match status" value="1"/>
</dbReference>
<keyword evidence="1" id="KW-1133">Transmembrane helix</keyword>
<organism evidence="2 3">
    <name type="scientific">Pararhodobacter aggregans</name>
    <dbReference type="NCBI Taxonomy" id="404875"/>
    <lineage>
        <taxon>Bacteria</taxon>
        <taxon>Pseudomonadati</taxon>
        <taxon>Pseudomonadota</taxon>
        <taxon>Alphaproteobacteria</taxon>
        <taxon>Rhodobacterales</taxon>
        <taxon>Paracoccaceae</taxon>
        <taxon>Pararhodobacter</taxon>
    </lineage>
</organism>
<evidence type="ECO:0000313" key="2">
    <source>
        <dbReference type="EMBL" id="PVE48901.1"/>
    </source>
</evidence>
<dbReference type="EMBL" id="QDDR01000001">
    <property type="protein sequence ID" value="PVE48901.1"/>
    <property type="molecule type" value="Genomic_DNA"/>
</dbReference>
<dbReference type="InterPro" id="IPR045616">
    <property type="entry name" value="DUF6446"/>
</dbReference>
<keyword evidence="2" id="KW-0808">Transferase</keyword>
<dbReference type="Proteomes" id="UP000244810">
    <property type="component" value="Unassembled WGS sequence"/>
</dbReference>
<dbReference type="OrthoDB" id="7819947at2"/>
<keyword evidence="1" id="KW-0812">Transmembrane</keyword>
<sequence>MTGRIAAIMIVVCAAVAGIAMYYLQVYGYYDELEPQIGYQVATPDGGTARLEIADFQGIDSTSSPLRYRACFQIIGGLPELVDRPHTEPLNAPGWFDCFNAAEIGEDLTTGQARAVMVEENAPWGFDRVMALYPDGRAYVWPQINHCGEKAFDGDPVPADCPPPPAQ</sequence>